<proteinExistence type="predicted"/>
<reference evidence="1" key="1">
    <citation type="journal article" date="2022" name="bioRxiv">
        <title>Population genetic analysis of Ophidiomyces ophidiicola, the causative agent of snake fungal disease, indicates recent introductions to the USA.</title>
        <authorList>
            <person name="Ladner J.T."/>
            <person name="Palmer J.M."/>
            <person name="Ettinger C.L."/>
            <person name="Stajich J.E."/>
            <person name="Farrell T.M."/>
            <person name="Glorioso B.M."/>
            <person name="Lawson B."/>
            <person name="Price S.J."/>
            <person name="Stengle A.G."/>
            <person name="Grear D.A."/>
            <person name="Lorch J.M."/>
        </authorList>
    </citation>
    <scope>NUCLEOTIDE SEQUENCE</scope>
    <source>
        <strain evidence="1">NWHC 24266-5</strain>
    </source>
</reference>
<sequence>MPTVNGDVPHMTDGASPNGPPKRKHEPAVEQTVKPDTPTRDSKSLNSETVEDLLTSSLKDVLEVVRKYDDVLKMLDYPLPPNTDSEPDNKRTKLSEQETKTSISSKVASGEYRRLQDFNNDIELVTTLVSSNDTQSQSRPQHLKSLSPDEISAKANLFNRQLNDLLQRSNQLRPLLDNSETEQAEEGSSFLDSMSVPTRDDLPILTVTVGNPSRTYFSSFPLIESPSGPLPATRRTPGNEQPPVDESLLPENIKVSKVVPFNSTNFQGPRGRIRTFGEVFGPPANLPQLKRPCRSQPPKKSDNVIGWLKPVDVLAAASTTPSGHKLYNNNALSVGDWLNYGKAFRINVAASANSHEISQMEEEDVGNLMSACSSFAPSYDSGGAVVDKDSHNMVFWDRYWSGDFHQLYSKWHQDQLEPVRMLFENTILEPEPLDDAGLQEAVESFKPSGTIEEFEKSLKASATETGEAEVEQMLEEISGLLQTLQSYRRLRVLQPVPGQLSNVSSSASNQSPDTPSDQERALYDVLKQSLSSMIAMLPPYAVAKLNGDQLAELNISTTIKRDGLDFAGTMDEDEWTVRQKQASRPALPVNRSPVPTHPPRGPIFPSPQHPNIAPHQRYQPPPPRTRNATTNFHNAQAYGARPPLPGGQYQPGHPPHAYSPSPQPSQRFVQPQYQQPTPAAQYTRTGMLQQFQRPSPGNPVSYGGQRNFSPSQPSQQSPYPRPVPPASYPPRPNASSPPHRPTTFSQPPQRQPYLNSASVGTQPRYFQQQAQPPAHYANYPSNQSTPTPAGYPPGAAGMPFPRGSADQANMPLDRTRTPTMEAQRRVLGLSQQHQQAVHQGNTQGNPAATQPQLTPRP</sequence>
<dbReference type="EMBL" id="JALBCA010000003">
    <property type="protein sequence ID" value="KAI2393114.1"/>
    <property type="molecule type" value="Genomic_DNA"/>
</dbReference>
<comment type="caution">
    <text evidence="1">The sequence shown here is derived from an EMBL/GenBank/DDBJ whole genome shotgun (WGS) entry which is preliminary data.</text>
</comment>
<evidence type="ECO:0000313" key="1">
    <source>
        <dbReference type="EMBL" id="KAI2393114.1"/>
    </source>
</evidence>
<name>A0ACB8V895_9EURO</name>
<gene>
    <name evidence="1" type="ORF">LOY88_000172</name>
</gene>
<accession>A0ACB8V895</accession>
<protein>
    <submittedName>
        <fullName evidence="1">Uncharacterized protein</fullName>
    </submittedName>
</protein>
<organism evidence="1">
    <name type="scientific">Ophidiomyces ophidiicola</name>
    <dbReference type="NCBI Taxonomy" id="1387563"/>
    <lineage>
        <taxon>Eukaryota</taxon>
        <taxon>Fungi</taxon>
        <taxon>Dikarya</taxon>
        <taxon>Ascomycota</taxon>
        <taxon>Pezizomycotina</taxon>
        <taxon>Eurotiomycetes</taxon>
        <taxon>Eurotiomycetidae</taxon>
        <taxon>Onygenales</taxon>
        <taxon>Onygenaceae</taxon>
        <taxon>Ophidiomyces</taxon>
    </lineage>
</organism>